<feature type="coiled-coil region" evidence="1">
    <location>
        <begin position="1947"/>
        <end position="1974"/>
    </location>
</feature>
<dbReference type="Proteomes" id="UP001149090">
    <property type="component" value="Unassembled WGS sequence"/>
</dbReference>
<accession>A0A9Q0LWP1</accession>
<evidence type="ECO:0000256" key="1">
    <source>
        <dbReference type="SAM" id="Coils"/>
    </source>
</evidence>
<name>A0A9Q0LWP1_ANAIG</name>
<reference evidence="2" key="1">
    <citation type="submission" date="2022-10" db="EMBL/GenBank/DDBJ databases">
        <title>Novel sulphate-reducing endosymbionts in the free-living metamonad Anaeramoeba.</title>
        <authorList>
            <person name="Jerlstrom-Hultqvist J."/>
            <person name="Cepicka I."/>
            <person name="Gallot-Lavallee L."/>
            <person name="Salas-Leiva D."/>
            <person name="Curtis B.A."/>
            <person name="Zahonova K."/>
            <person name="Pipaliya S."/>
            <person name="Dacks J."/>
            <person name="Roger A.J."/>
        </authorList>
    </citation>
    <scope>NUCLEOTIDE SEQUENCE</scope>
    <source>
        <strain evidence="2">BMAN</strain>
    </source>
</reference>
<organism evidence="2 3">
    <name type="scientific">Anaeramoeba ignava</name>
    <name type="common">Anaerobic marine amoeba</name>
    <dbReference type="NCBI Taxonomy" id="1746090"/>
    <lineage>
        <taxon>Eukaryota</taxon>
        <taxon>Metamonada</taxon>
        <taxon>Anaeramoebidae</taxon>
        <taxon>Anaeramoeba</taxon>
    </lineage>
</organism>
<proteinExistence type="predicted"/>
<comment type="caution">
    <text evidence="2">The sequence shown here is derived from an EMBL/GenBank/DDBJ whole genome shotgun (WGS) entry which is preliminary data.</text>
</comment>
<keyword evidence="1" id="KW-0175">Coiled coil</keyword>
<dbReference type="GO" id="GO:0004842">
    <property type="term" value="F:ubiquitin-protein transferase activity"/>
    <property type="evidence" value="ECO:0007669"/>
    <property type="project" value="InterPro"/>
</dbReference>
<dbReference type="GO" id="GO:0016887">
    <property type="term" value="F:ATP hydrolysis activity"/>
    <property type="evidence" value="ECO:0007669"/>
    <property type="project" value="InterPro"/>
</dbReference>
<dbReference type="OMA" id="KWIRNIN"/>
<dbReference type="Gene3D" id="3.40.50.300">
    <property type="entry name" value="P-loop containing nucleotide triphosphate hydrolases"/>
    <property type="match status" value="1"/>
</dbReference>
<gene>
    <name evidence="2" type="ORF">M0811_04526</name>
</gene>
<dbReference type="OrthoDB" id="19599at2759"/>
<dbReference type="InterPro" id="IPR027417">
    <property type="entry name" value="P-loop_NTPase"/>
</dbReference>
<dbReference type="PANTHER" id="PTHR22605">
    <property type="entry name" value="RZ-TYPE DOMAIN-CONTAINING PROTEIN"/>
    <property type="match status" value="1"/>
</dbReference>
<sequence length="2731" mass="328245">MISKMIIKIIIKIIIKLTIKILSKLRRFELITDTNTDFYSDYNPDDYSEFYSQSKQQDQQDQQNIQSHEDKILLNFRTVFIENIKLYFSGKLPKDCLEEIIDSQFTLLQNIPNFILQFLQKFIKKNYLEIPKEELVENQKIIQNVSLIKIQIPEWKLFIKDFPEDSEFLNIDILIQNLQNSPRNYFLVIKWIRNINLQQFEEKKPKFIEKIHQIDEKIKNIIQTVRQNISFKSLQQIIQKRDFFEDLFSFYSEKIDPLLETYNTLSQQKEYLIEIQKIKFSHSSKSKSQIKVLNLFEDENIKIDLLEESIQNLNLKFDIVYELIKLRENNFFRIHIYDPFMNTQKNSISLSTLESNTKEMTTKPQKILDSILQKKITLDELENFFPTQNQNLNNKPEQEFQNFIKLLKNSSNDKIDKLKQNIQNYQQYKSNLFNIPNEIFLFLSLIRFENDLYSHFFDSNWLSSQNLNQIEVLNPISEKLIVLNNSQQKNIFKYLVLLIEFVDQFETEEKQEFFYKSIQNQNFDIDFLRNISKITRELILSLNSCQSTELIVQELDNFQKQTTEIIGSKIDLLPEILNLEKERQSLFSNHRQQQLYQLFKFFAIYPLKMVFKIPSKTNEIFSCEITTYKKEIFNLVDLSKIYFTCSNIDLVQEEQFLSKIKKTIEKTTNHINYFQKIYQIIQRIVQIYYDLEKNGYEILYDSNIITIYYHQTFYPNQFKRILLQYEQELSQKLSQFKKDKNELYQRFFVFSFYSLEQFRKIYQDFHLKNEEISQDLLHLLQFFSPNLSKQKQEEFIKINQNFLRNEKKISLIDFTQKLEYFCDLKSSIEQRIIKINENILEKSKEQISQFNQIFDNQNQKPKFFFYKLEKEKEIYEIVTSLYLGYCNHFPLKENVLICDSNSTKNDINNFFNIYQIYNEKHENIPKNKYLFSILHSHKLSQECLQVLTKKIQDISFTIHFPLIIFFYEENMGSFKMIDEFPKCLITEKFEILSKNQITQIYQNYHKLYPKIQLFTSKISGMGKTYQIRKIFFENYESNSSYYFNIVLSKGTSSEFIEQFYLILDESKAEKEEKKFLHIELPFSPELETLDFIWGFTINRKENSENGLNDFSPLKYFQETECQVNGDEFLFKKYNINSKIDIEQIEDQNLKNVAKLIELSNENFQNFYKIKPSNRIIEISEKEPDKNEFFNLISNKISEKVPNGQFTFKLFFNIWSILKNKYYDTSIYKFSENETLYQGFISQVFSLYVDSMIEISRNSFHQHLTSTIGDTIVNEMEDFSNLLKDKIPWNERTLCFPIFSVLDRNEKNFKFILISNKDSNFHIEDFDSISFENDISIQANISNEEELQISIKDFFGILELIVERKLKETESLIKDYPKFLTSNNMMKMIYIQFKLLAKLPVIFIGGNDYEKNLLIHYLLEEILKQKLIILNINSKTTRKDIEQIIEKAENIIKENPNSKINILFNDFNTGSKECIILLKKILIDRSFDLLNLPYEINLLASIKSFQSKQYSSQIKSNESNELNIIEEIISKPQLIPDSFFEDIYDFGNLSEKGENNYILSMIYQKLPQNFNVFIFLNIFQWLIEKEICKKLSQEKQDNDDYNNIINDNDYILQSILLSLFVVYGSYFIGEEKDDFLLNVEENLKKDSETIKIKEIIDKLTKSLIQLIQFNLTQTNLFQNQNFNENILSIFISFFTQIPLLIIDNLAISKKSFQFIFNSFSSSQNQNQNLISKQWNLPQIKQFEIQCSQIFTEEYLQNQFQKIKQQQQQQQIIPIIILKDFTNLSKENLIMIHSKTKKIMNKMIYNSNSNPKFTLILLTNTNTNFEISGLTSRNLLLNLNQNDLEIKKLLLDICYESLSRNFGIKSKILNQILENSKIEEFEKLPEFNSFQLIKENIQELSKENEIQTYSDFIKTSRHLMIFIPNISIFSIILQYFSRNSIILFDSNSLIKSESQIENENQEKEEINKALDIIEKCIYEGKMLILLDYQKIYPLLDDLFNQNYIKENEKFYTTILFGNEIRKIEMNPNFRLIIITTKAIEYEFNQPNLLNQFEKHLIDISSFNIPKESISKISKILNPIKKFTENKIKKEDLIIEFNQNSFSSLILKYQNERHQDKKIKKKIIQFFKFEKMIEIKELLSEKQKEKQIQKVNQIKEEYFSSIYNNFEELLNEEILKNKVKKSIIFTRGYKREIGKIEEKYSEYSFKILDLQNKDKIIKEENEELISNIPKEKNILIIHFKQNQIELFYQIKILIEQIISQNNNNNQNRIENSYIILFIHLSFTSNSKSFPFYFEKNWEHYYIEEIEPLFNLKNLPQNLLESFNYLQKNKQIEKIIIENLGIILSKEKDLTNENFKKEKELIEKNLFKNRKMKKQIIQKIRKMIELSIKSKHENFKWEIFNILHNFKQKKEKEKFISILFDKVKEDLIEIFDIFFQNINQNENLTILLNSKDEKMKEIWSNIFQQFEIPCYSIYKTKTIKQEFPFSSIIYSIIQQNETISQQNKIIPFIDSSFNDEIIQKYLKDFIKLVLNSEQENIFQNLKINLGRIINNYYHQKSNEKIKTISFQKIQQIYFEKIHQKLINLLFISKLINFKPKTKTKRKNEKRKRFSLLLIMGKVIEKIKEDKEEIIQNDNIEELFEFWIEINQKQEEKEEIEKLYNEWIIQTFQKQFSIQLKQLNPKKTREKYNYQKIENELMINKITNELIEELFSENINYKKSKFVKNLKKKKNQFIYV</sequence>
<keyword evidence="3" id="KW-1185">Reference proteome</keyword>
<evidence type="ECO:0000313" key="2">
    <source>
        <dbReference type="EMBL" id="KAJ5078803.1"/>
    </source>
</evidence>
<dbReference type="PANTHER" id="PTHR22605:SF1">
    <property type="entry name" value="RZ-TYPE DOMAIN-CONTAINING PROTEIN"/>
    <property type="match status" value="1"/>
</dbReference>
<protein>
    <submittedName>
        <fullName evidence="2">E3 ubiquitin-protein ligase rnf213</fullName>
    </submittedName>
</protein>
<dbReference type="InterPro" id="IPR031248">
    <property type="entry name" value="RNF213"/>
</dbReference>
<evidence type="ECO:0000313" key="3">
    <source>
        <dbReference type="Proteomes" id="UP001149090"/>
    </source>
</evidence>
<dbReference type="EMBL" id="JAPDFW010000044">
    <property type="protein sequence ID" value="KAJ5078803.1"/>
    <property type="molecule type" value="Genomic_DNA"/>
</dbReference>